<keyword evidence="3" id="KW-0238">DNA-binding</keyword>
<comment type="similarity">
    <text evidence="1">Belongs to the type-I restriction system S methylase family.</text>
</comment>
<dbReference type="SUPFAM" id="SSF116734">
    <property type="entry name" value="DNA methylase specificity domain"/>
    <property type="match status" value="2"/>
</dbReference>
<evidence type="ECO:0000256" key="2">
    <source>
        <dbReference type="ARBA" id="ARBA00022747"/>
    </source>
</evidence>
<name>A0A9D2SK49_9FIRM</name>
<accession>A0A9D2SK49</accession>
<feature type="domain" description="Type I restriction modification DNA specificity" evidence="4">
    <location>
        <begin position="2"/>
        <end position="182"/>
    </location>
</feature>
<dbReference type="PANTHER" id="PTHR30408:SF13">
    <property type="entry name" value="TYPE I RESTRICTION ENZYME HINDI SPECIFICITY SUBUNIT"/>
    <property type="match status" value="1"/>
</dbReference>
<dbReference type="InterPro" id="IPR052021">
    <property type="entry name" value="Type-I_RS_S_subunit"/>
</dbReference>
<evidence type="ECO:0000256" key="3">
    <source>
        <dbReference type="ARBA" id="ARBA00023125"/>
    </source>
</evidence>
<sequence length="399" mass="45787">MDAWRKIRLGDACKMNVDSYSPKEKWDFINYLDTGNITDNRIDSIQYIDVRCEKLPSRARRKVRKDSIIYSTVRPNQRHFGIIKSQPEHFLVSTGFTVIDVDSNVLDADFLYYLLTQSALVEALHAIAEQSTSAYPSIKPSDIGNLEIEIPDLVTQKKIADVLESLDRKITQNTEINENLEQQAQALFKSWFLDYDPWNGCIPDSWIKGKLGDFTDIKRGGSPRPIQQYLSDTGLRWLKISDVTSLHTPFVIDIKEHIIKEGLKKTVLLKKGALVLSNSATPGIPKILDVDSCIHDGWLYFPESKFSKEYLYLYFKYIRQQLVNLSNGSVFNNLKIDILKGYPTILPDEDILKYFDGIVKPIFLQIQNLTRESYRLADIRDTILPQLMTGRIDVSDIIL</sequence>
<dbReference type="EC" id="3.1.21.-" evidence="5"/>
<dbReference type="GO" id="GO:0004519">
    <property type="term" value="F:endonuclease activity"/>
    <property type="evidence" value="ECO:0007669"/>
    <property type="project" value="UniProtKB-KW"/>
</dbReference>
<gene>
    <name evidence="5" type="ORF">H9935_04230</name>
</gene>
<evidence type="ECO:0000313" key="6">
    <source>
        <dbReference type="Proteomes" id="UP000823893"/>
    </source>
</evidence>
<evidence type="ECO:0000256" key="1">
    <source>
        <dbReference type="ARBA" id="ARBA00010923"/>
    </source>
</evidence>
<dbReference type="InterPro" id="IPR044946">
    <property type="entry name" value="Restrct_endonuc_typeI_TRD_sf"/>
</dbReference>
<reference evidence="5" key="1">
    <citation type="journal article" date="2021" name="PeerJ">
        <title>Extensive microbial diversity within the chicken gut microbiome revealed by metagenomics and culture.</title>
        <authorList>
            <person name="Gilroy R."/>
            <person name="Ravi A."/>
            <person name="Getino M."/>
            <person name="Pursley I."/>
            <person name="Horton D.L."/>
            <person name="Alikhan N.F."/>
            <person name="Baker D."/>
            <person name="Gharbi K."/>
            <person name="Hall N."/>
            <person name="Watson M."/>
            <person name="Adriaenssens E.M."/>
            <person name="Foster-Nyarko E."/>
            <person name="Jarju S."/>
            <person name="Secka A."/>
            <person name="Antonio M."/>
            <person name="Oren A."/>
            <person name="Chaudhuri R.R."/>
            <person name="La Ragione R."/>
            <person name="Hildebrand F."/>
            <person name="Pallen M.J."/>
        </authorList>
    </citation>
    <scope>NUCLEOTIDE SEQUENCE</scope>
    <source>
        <strain evidence="5">ChiSxjej6B18-287</strain>
    </source>
</reference>
<dbReference type="Pfam" id="PF01420">
    <property type="entry name" value="Methylase_S"/>
    <property type="match status" value="2"/>
</dbReference>
<feature type="domain" description="Type I restriction modification DNA specificity" evidence="4">
    <location>
        <begin position="203"/>
        <end position="348"/>
    </location>
</feature>
<organism evidence="5 6">
    <name type="scientific">Candidatus Blautia merdigallinarum</name>
    <dbReference type="NCBI Taxonomy" id="2838495"/>
    <lineage>
        <taxon>Bacteria</taxon>
        <taxon>Bacillati</taxon>
        <taxon>Bacillota</taxon>
        <taxon>Clostridia</taxon>
        <taxon>Lachnospirales</taxon>
        <taxon>Lachnospiraceae</taxon>
        <taxon>Blautia</taxon>
    </lineage>
</organism>
<keyword evidence="2" id="KW-0680">Restriction system</keyword>
<dbReference type="AlphaFoldDB" id="A0A9D2SK49"/>
<dbReference type="GO" id="GO:0009307">
    <property type="term" value="P:DNA restriction-modification system"/>
    <property type="evidence" value="ECO:0007669"/>
    <property type="project" value="UniProtKB-KW"/>
</dbReference>
<dbReference type="GO" id="GO:0016787">
    <property type="term" value="F:hydrolase activity"/>
    <property type="evidence" value="ECO:0007669"/>
    <property type="project" value="UniProtKB-KW"/>
</dbReference>
<proteinExistence type="inferred from homology"/>
<evidence type="ECO:0000259" key="4">
    <source>
        <dbReference type="Pfam" id="PF01420"/>
    </source>
</evidence>
<dbReference type="GO" id="GO:0003677">
    <property type="term" value="F:DNA binding"/>
    <property type="evidence" value="ECO:0007669"/>
    <property type="project" value="UniProtKB-KW"/>
</dbReference>
<dbReference type="EMBL" id="DWWV01000046">
    <property type="protein sequence ID" value="HJC10006.1"/>
    <property type="molecule type" value="Genomic_DNA"/>
</dbReference>
<dbReference type="Proteomes" id="UP000823893">
    <property type="component" value="Unassembled WGS sequence"/>
</dbReference>
<dbReference type="PANTHER" id="PTHR30408">
    <property type="entry name" value="TYPE-1 RESTRICTION ENZYME ECOKI SPECIFICITY PROTEIN"/>
    <property type="match status" value="1"/>
</dbReference>
<protein>
    <submittedName>
        <fullName evidence="5">Restriction endonuclease subunit S</fullName>
        <ecNumber evidence="5">3.1.21.-</ecNumber>
    </submittedName>
</protein>
<comment type="caution">
    <text evidence="5">The sequence shown here is derived from an EMBL/GenBank/DDBJ whole genome shotgun (WGS) entry which is preliminary data.</text>
</comment>
<dbReference type="InterPro" id="IPR000055">
    <property type="entry name" value="Restrct_endonuc_typeI_TRD"/>
</dbReference>
<keyword evidence="5" id="KW-0255">Endonuclease</keyword>
<dbReference type="Gene3D" id="3.90.220.20">
    <property type="entry name" value="DNA methylase specificity domains"/>
    <property type="match status" value="2"/>
</dbReference>
<keyword evidence="5" id="KW-0378">Hydrolase</keyword>
<keyword evidence="5" id="KW-0540">Nuclease</keyword>
<evidence type="ECO:0000313" key="5">
    <source>
        <dbReference type="EMBL" id="HJC10006.1"/>
    </source>
</evidence>
<reference evidence="5" key="2">
    <citation type="submission" date="2021-04" db="EMBL/GenBank/DDBJ databases">
        <authorList>
            <person name="Gilroy R."/>
        </authorList>
    </citation>
    <scope>NUCLEOTIDE SEQUENCE</scope>
    <source>
        <strain evidence="5">ChiSxjej6B18-287</strain>
    </source>
</reference>